<dbReference type="InterPro" id="IPR045338">
    <property type="entry name" value="DUF6535"/>
</dbReference>
<feature type="transmembrane region" description="Helical" evidence="1">
    <location>
        <begin position="239"/>
        <end position="258"/>
    </location>
</feature>
<evidence type="ECO:0000313" key="4">
    <source>
        <dbReference type="Proteomes" id="UP000703269"/>
    </source>
</evidence>
<accession>A0A9P3LDN9</accession>
<dbReference type="EMBL" id="BPQB01000015">
    <property type="protein sequence ID" value="GJE90132.1"/>
    <property type="molecule type" value="Genomic_DNA"/>
</dbReference>
<keyword evidence="4" id="KW-1185">Reference proteome</keyword>
<evidence type="ECO:0000259" key="2">
    <source>
        <dbReference type="Pfam" id="PF20153"/>
    </source>
</evidence>
<comment type="caution">
    <text evidence="3">The sequence shown here is derived from an EMBL/GenBank/DDBJ whole genome shotgun (WGS) entry which is preliminary data.</text>
</comment>
<feature type="transmembrane region" description="Helical" evidence="1">
    <location>
        <begin position="279"/>
        <end position="299"/>
    </location>
</feature>
<gene>
    <name evidence="3" type="ORF">PsYK624_062560</name>
</gene>
<feature type="domain" description="DUF6535" evidence="2">
    <location>
        <begin position="46"/>
        <end position="234"/>
    </location>
</feature>
<sequence length="1179" mass="129736">MENASRDGFEALSEWLKRTLDEDDLGTNAREWLGEKLKSWDEKKGWDWLEEKLGAKDEAEMKKHTDDIDTILIVDGLFSAVVTGLIVYSLDLLSGKEDRGKNAAQRLTGIFGRLNDISLRYIPPFINSTSPQDQSIDDSETPTAAARAINILWFISLTLSLASAVFGILLKQWIREYLQWTNTTNSPRQNILIRQLRYEQWKDWAIPFVLAIVPALLEVAIILFLSGALVLLWELDRDITFPFVASVVVSFSLLWIYVNISPALFMPFGCAYKSPTAEVIIVLFGLAPNASYLQFFPILDLRPSRPSGIFIYWQVLRLCRSLSFKHILTSWSYRKADPEAADTSNVLRGFREQHFVALAPFHERDERDIWRAYDLTATKIRLLLYPKTPQPPRTTQPPRMYPTESHPYSPSTAFLADLICTTEPALGDFLEGAESSNAGITFEAWASNVAPTYVDALGETDTLFRALVEAAKDLSDASNLAPNLAKCAATIQPQLSCLGHYSSISPNDARMEVGIHGGFQVITTWYMLSRVNTIDDPYMGPFFDHPVLRADDFQSIGDYIISTLQGRSEAEVLHTKHTWLPPILDQTSDSHIQSEIPVASTIMAYMLVTGFENFARFHAHRLALDSSLPPDSLLPGIVAKRMKDMLQALLWIVFYQDDGSSGFRACRKECISTLAEVFNFFSAPEHKEAHARLFPEVPLQIFSICRSSNPYKIEFKDNGHTVLLELAERKFDNLKDTGTETLSLLRSLLSVGNHLYVSDYYILSQLVCDGIAEMSNLGVGQHAQVLSKATQALKLAEHAQARVVAGLSTTAPYVRVTRNIDPPANVAGVGAPVAVACDAAAFRNISGGLAADAGSLADHTANVAAAHAMIADMAQAAALAALSDNASDLRIRTEVFANVAAAVAAIAPAAESPAALAEDAATLSQDAVAICTSARSLDAIFASPATTASLISSLENKARNLTTIAAAANTTLSASPPIWDTVLGNIKTEWIVRVVGFPEDEGRPPWIAAKEASRVRLLGFLDALGLPAQHMPVVLQNLSGALAVNDERVQLALTFLELLRVCEALPQQHNIILWTGAHWLAALSRFASSKHAFDDLRPRDRTDIEQGITWIGTRLQAPPVVASEARWHEILRCIIKLQWPRTSDQQVDMAGMSPLLGWLPKKTASILLQKVTSDTPKGT</sequence>
<organism evidence="3 4">
    <name type="scientific">Phanerochaete sordida</name>
    <dbReference type="NCBI Taxonomy" id="48140"/>
    <lineage>
        <taxon>Eukaryota</taxon>
        <taxon>Fungi</taxon>
        <taxon>Dikarya</taxon>
        <taxon>Basidiomycota</taxon>
        <taxon>Agaricomycotina</taxon>
        <taxon>Agaricomycetes</taxon>
        <taxon>Polyporales</taxon>
        <taxon>Phanerochaetaceae</taxon>
        <taxon>Phanerochaete</taxon>
    </lineage>
</organism>
<reference evidence="3 4" key="1">
    <citation type="submission" date="2021-08" db="EMBL/GenBank/DDBJ databases">
        <title>Draft Genome Sequence of Phanerochaete sordida strain YK-624.</title>
        <authorList>
            <person name="Mori T."/>
            <person name="Dohra H."/>
            <person name="Suzuki T."/>
            <person name="Kawagishi H."/>
            <person name="Hirai H."/>
        </authorList>
    </citation>
    <scope>NUCLEOTIDE SEQUENCE [LARGE SCALE GENOMIC DNA]</scope>
    <source>
        <strain evidence="3 4">YK-624</strain>
    </source>
</reference>
<protein>
    <recommendedName>
        <fullName evidence="2">DUF6535 domain-containing protein</fullName>
    </recommendedName>
</protein>
<keyword evidence="1" id="KW-0472">Membrane</keyword>
<evidence type="ECO:0000313" key="3">
    <source>
        <dbReference type="EMBL" id="GJE90132.1"/>
    </source>
</evidence>
<keyword evidence="1" id="KW-1133">Transmembrane helix</keyword>
<dbReference type="AlphaFoldDB" id="A0A9P3LDN9"/>
<feature type="transmembrane region" description="Helical" evidence="1">
    <location>
        <begin position="151"/>
        <end position="170"/>
    </location>
</feature>
<feature type="transmembrane region" description="Helical" evidence="1">
    <location>
        <begin position="204"/>
        <end position="233"/>
    </location>
</feature>
<proteinExistence type="predicted"/>
<evidence type="ECO:0000256" key="1">
    <source>
        <dbReference type="SAM" id="Phobius"/>
    </source>
</evidence>
<keyword evidence="1" id="KW-0812">Transmembrane</keyword>
<feature type="transmembrane region" description="Helical" evidence="1">
    <location>
        <begin position="71"/>
        <end position="90"/>
    </location>
</feature>
<name>A0A9P3LDN9_9APHY</name>
<dbReference type="Proteomes" id="UP000703269">
    <property type="component" value="Unassembled WGS sequence"/>
</dbReference>
<dbReference type="Pfam" id="PF20153">
    <property type="entry name" value="DUF6535"/>
    <property type="match status" value="1"/>
</dbReference>
<dbReference type="OrthoDB" id="3219854at2759"/>